<proteinExistence type="predicted"/>
<dbReference type="AlphaFoldDB" id="U7UKX4"/>
<dbReference type="STRING" id="1111454.HMPREF1250_0915"/>
<keyword evidence="2" id="KW-1185">Reference proteome</keyword>
<accession>U7UKX4</accession>
<evidence type="ECO:0000313" key="2">
    <source>
        <dbReference type="Proteomes" id="UP000017090"/>
    </source>
</evidence>
<organism evidence="1 2">
    <name type="scientific">Megasphaera vaginalis</name>
    <name type="common">ex Srinivasan et al. 2021</name>
    <dbReference type="NCBI Taxonomy" id="1111454"/>
    <lineage>
        <taxon>Bacteria</taxon>
        <taxon>Bacillati</taxon>
        <taxon>Bacillota</taxon>
        <taxon>Negativicutes</taxon>
        <taxon>Veillonellales</taxon>
        <taxon>Veillonellaceae</taxon>
        <taxon>Megasphaera</taxon>
    </lineage>
</organism>
<protein>
    <recommendedName>
        <fullName evidence="3">RNA methyltransferase</fullName>
    </recommendedName>
</protein>
<gene>
    <name evidence="1" type="ORF">HMPREF1250_0915</name>
</gene>
<dbReference type="Proteomes" id="UP000017090">
    <property type="component" value="Unassembled WGS sequence"/>
</dbReference>
<dbReference type="eggNOG" id="COG2265">
    <property type="taxonomic scope" value="Bacteria"/>
</dbReference>
<dbReference type="PATRIC" id="fig|1111454.3.peg.1109"/>
<reference evidence="1 2" key="1">
    <citation type="submission" date="2013-09" db="EMBL/GenBank/DDBJ databases">
        <authorList>
            <person name="Durkin A.S."/>
            <person name="Haft D.R."/>
            <person name="McCorrison J."/>
            <person name="Torralba M."/>
            <person name="Gillis M."/>
            <person name="Haft D.H."/>
            <person name="Methe B."/>
            <person name="Sutton G."/>
            <person name="Nelson K.E."/>
        </authorList>
    </citation>
    <scope>NUCLEOTIDE SEQUENCE [LARGE SCALE GENOMIC DNA]</scope>
    <source>
        <strain evidence="1 2">BV3C16-1</strain>
    </source>
</reference>
<evidence type="ECO:0008006" key="3">
    <source>
        <dbReference type="Google" id="ProtNLM"/>
    </source>
</evidence>
<dbReference type="EMBL" id="AWXA01000028">
    <property type="protein sequence ID" value="ERT59980.1"/>
    <property type="molecule type" value="Genomic_DNA"/>
</dbReference>
<name>U7UKX4_9FIRM</name>
<comment type="caution">
    <text evidence="1">The sequence shown here is derived from an EMBL/GenBank/DDBJ whole genome shotgun (WGS) entry which is preliminary data.</text>
</comment>
<evidence type="ECO:0000313" key="1">
    <source>
        <dbReference type="EMBL" id="ERT59980.1"/>
    </source>
</evidence>
<sequence length="139" mass="16126">MICSHEQTKPLISSHKREPMLDMFPTTSVDMFPLTIWVETVALLSKLNTEHHLDIEIGEDELSEIDFSKDATYGEIKKFVLDKYALKVSSLYIAQVKRKHGLIERENYNLSKKENQRVPNCPEEKEKAIEDALERFGMI</sequence>